<accession>A0A7J6BGZ5</accession>
<evidence type="ECO:0000256" key="9">
    <source>
        <dbReference type="ARBA" id="ARBA00023180"/>
    </source>
</evidence>
<evidence type="ECO:0000256" key="2">
    <source>
        <dbReference type="ARBA" id="ARBA00022475"/>
    </source>
</evidence>
<dbReference type="SUPFAM" id="SSF48726">
    <property type="entry name" value="Immunoglobulin"/>
    <property type="match status" value="1"/>
</dbReference>
<dbReference type="EMBL" id="JAAGNN010000001">
    <property type="protein sequence ID" value="KAF4093381.1"/>
    <property type="molecule type" value="Genomic_DNA"/>
</dbReference>
<keyword evidence="6" id="KW-0472">Membrane</keyword>
<protein>
    <recommendedName>
        <fullName evidence="12">Ig-like domain-containing protein</fullName>
    </recommendedName>
</protein>
<keyword evidence="9" id="KW-0325">Glycoprotein</keyword>
<evidence type="ECO:0000256" key="10">
    <source>
        <dbReference type="ARBA" id="ARBA00023319"/>
    </source>
</evidence>
<feature type="signal peptide" evidence="11">
    <location>
        <begin position="1"/>
        <end position="20"/>
    </location>
</feature>
<name>A0A7J6BGZ5_AMEME</name>
<sequence length="162" mass="18217">MEIRSYVLFALLLVIDKASAQIVTVEADLGGSVILPCSVRRYEKDVFWRDGNSKSVYDIITGKVDFHDQDAAYKDRVDSFPLEFEKGNYSIRLRDVKPTDLGRYSCHIPNSITVFVQLKFKDTAETRVLEPTLKPGNSGNMKTASGTSLFLLICVLLRSLAY</sequence>
<dbReference type="Gene3D" id="2.60.40.10">
    <property type="entry name" value="Immunoglobulins"/>
    <property type="match status" value="1"/>
</dbReference>
<dbReference type="InterPro" id="IPR036179">
    <property type="entry name" value="Ig-like_dom_sf"/>
</dbReference>
<dbReference type="GO" id="GO:0006955">
    <property type="term" value="P:immune response"/>
    <property type="evidence" value="ECO:0007669"/>
    <property type="project" value="TreeGrafter"/>
</dbReference>
<evidence type="ECO:0000313" key="13">
    <source>
        <dbReference type="EMBL" id="KAF4093381.1"/>
    </source>
</evidence>
<dbReference type="GO" id="GO:0009897">
    <property type="term" value="C:external side of plasma membrane"/>
    <property type="evidence" value="ECO:0007669"/>
    <property type="project" value="TreeGrafter"/>
</dbReference>
<dbReference type="InterPro" id="IPR051713">
    <property type="entry name" value="T-cell_Activation_Regulation"/>
</dbReference>
<reference evidence="13 14" key="1">
    <citation type="submission" date="2020-02" db="EMBL/GenBank/DDBJ databases">
        <title>A chromosome-scale genome assembly of the black bullhead catfish (Ameiurus melas).</title>
        <authorList>
            <person name="Wen M."/>
            <person name="Zham M."/>
            <person name="Cabau C."/>
            <person name="Klopp C."/>
            <person name="Donnadieu C."/>
            <person name="Roques C."/>
            <person name="Bouchez O."/>
            <person name="Lampietro C."/>
            <person name="Jouanno E."/>
            <person name="Herpin A."/>
            <person name="Louis A."/>
            <person name="Berthelot C."/>
            <person name="Parey E."/>
            <person name="Roest-Crollius H."/>
            <person name="Braasch I."/>
            <person name="Postlethwait J."/>
            <person name="Robinson-Rechavi M."/>
            <person name="Echchiki A."/>
            <person name="Begum T."/>
            <person name="Montfort J."/>
            <person name="Schartl M."/>
            <person name="Bobe J."/>
            <person name="Guiguen Y."/>
        </authorList>
    </citation>
    <scope>NUCLEOTIDE SEQUENCE [LARGE SCALE GENOMIC DNA]</scope>
    <source>
        <strain evidence="13">M_S1</strain>
        <tissue evidence="13">Blood</tissue>
    </source>
</reference>
<organism evidence="13 14">
    <name type="scientific">Ameiurus melas</name>
    <name type="common">Black bullhead</name>
    <name type="synonym">Silurus melas</name>
    <dbReference type="NCBI Taxonomy" id="219545"/>
    <lineage>
        <taxon>Eukaryota</taxon>
        <taxon>Metazoa</taxon>
        <taxon>Chordata</taxon>
        <taxon>Craniata</taxon>
        <taxon>Vertebrata</taxon>
        <taxon>Euteleostomi</taxon>
        <taxon>Actinopterygii</taxon>
        <taxon>Neopterygii</taxon>
        <taxon>Teleostei</taxon>
        <taxon>Ostariophysi</taxon>
        <taxon>Siluriformes</taxon>
        <taxon>Ictaluridae</taxon>
        <taxon>Ameiurus</taxon>
    </lineage>
</organism>
<dbReference type="AlphaFoldDB" id="A0A7J6BGZ5"/>
<keyword evidence="14" id="KW-1185">Reference proteome</keyword>
<dbReference type="InterPro" id="IPR007110">
    <property type="entry name" value="Ig-like_dom"/>
</dbReference>
<proteinExistence type="predicted"/>
<evidence type="ECO:0000256" key="5">
    <source>
        <dbReference type="ARBA" id="ARBA00022989"/>
    </source>
</evidence>
<dbReference type="GO" id="GO:0042130">
    <property type="term" value="P:negative regulation of T cell proliferation"/>
    <property type="evidence" value="ECO:0007669"/>
    <property type="project" value="TreeGrafter"/>
</dbReference>
<dbReference type="GO" id="GO:0071222">
    <property type="term" value="P:cellular response to lipopolysaccharide"/>
    <property type="evidence" value="ECO:0007669"/>
    <property type="project" value="TreeGrafter"/>
</dbReference>
<keyword evidence="10" id="KW-0393">Immunoglobulin domain</keyword>
<dbReference type="SMART" id="SM00409">
    <property type="entry name" value="IG"/>
    <property type="match status" value="1"/>
</dbReference>
<evidence type="ECO:0000256" key="4">
    <source>
        <dbReference type="ARBA" id="ARBA00022729"/>
    </source>
</evidence>
<evidence type="ECO:0000313" key="14">
    <source>
        <dbReference type="Proteomes" id="UP000593565"/>
    </source>
</evidence>
<dbReference type="Pfam" id="PF07686">
    <property type="entry name" value="V-set"/>
    <property type="match status" value="1"/>
</dbReference>
<keyword evidence="2" id="KW-1003">Cell membrane</keyword>
<keyword evidence="7" id="KW-1015">Disulfide bond</keyword>
<evidence type="ECO:0000256" key="3">
    <source>
        <dbReference type="ARBA" id="ARBA00022692"/>
    </source>
</evidence>
<dbReference type="GO" id="GO:0042102">
    <property type="term" value="P:positive regulation of T cell proliferation"/>
    <property type="evidence" value="ECO:0007669"/>
    <property type="project" value="TreeGrafter"/>
</dbReference>
<dbReference type="PANTHER" id="PTHR25466:SF14">
    <property type="entry name" value="BUTYROPHILIN SUBFAMILY 2 MEMBER A2-LIKE-RELATED"/>
    <property type="match status" value="1"/>
</dbReference>
<evidence type="ECO:0000256" key="7">
    <source>
        <dbReference type="ARBA" id="ARBA00023157"/>
    </source>
</evidence>
<dbReference type="InterPro" id="IPR013106">
    <property type="entry name" value="Ig_V-set"/>
</dbReference>
<dbReference type="InterPro" id="IPR003599">
    <property type="entry name" value="Ig_sub"/>
</dbReference>
<dbReference type="InterPro" id="IPR013783">
    <property type="entry name" value="Ig-like_fold"/>
</dbReference>
<gene>
    <name evidence="13" type="ORF">AMELA_G00001550</name>
</gene>
<keyword evidence="3" id="KW-0812">Transmembrane</keyword>
<keyword evidence="5" id="KW-1133">Transmembrane helix</keyword>
<evidence type="ECO:0000256" key="1">
    <source>
        <dbReference type="ARBA" id="ARBA00004251"/>
    </source>
</evidence>
<comment type="subcellular location">
    <subcellularLocation>
        <location evidence="1">Cell membrane</location>
        <topology evidence="1">Single-pass type I membrane protein</topology>
    </subcellularLocation>
</comment>
<dbReference type="Proteomes" id="UP000593565">
    <property type="component" value="Unassembled WGS sequence"/>
</dbReference>
<dbReference type="GO" id="GO:0007166">
    <property type="term" value="P:cell surface receptor signaling pathway"/>
    <property type="evidence" value="ECO:0007669"/>
    <property type="project" value="TreeGrafter"/>
</dbReference>
<keyword evidence="8" id="KW-0675">Receptor</keyword>
<feature type="chain" id="PRO_5029638285" description="Ig-like domain-containing protein" evidence="11">
    <location>
        <begin position="21"/>
        <end position="162"/>
    </location>
</feature>
<evidence type="ECO:0000259" key="12">
    <source>
        <dbReference type="PROSITE" id="PS50835"/>
    </source>
</evidence>
<feature type="domain" description="Ig-like" evidence="12">
    <location>
        <begin position="20"/>
        <end position="117"/>
    </location>
</feature>
<dbReference type="PANTHER" id="PTHR25466">
    <property type="entry name" value="T-LYMPHOCYTE ACTIVATION ANTIGEN"/>
    <property type="match status" value="1"/>
</dbReference>
<keyword evidence="4 11" id="KW-0732">Signal</keyword>
<evidence type="ECO:0000256" key="11">
    <source>
        <dbReference type="SAM" id="SignalP"/>
    </source>
</evidence>
<evidence type="ECO:0000256" key="6">
    <source>
        <dbReference type="ARBA" id="ARBA00023136"/>
    </source>
</evidence>
<comment type="caution">
    <text evidence="13">The sequence shown here is derived from an EMBL/GenBank/DDBJ whole genome shotgun (WGS) entry which is preliminary data.</text>
</comment>
<dbReference type="PROSITE" id="PS50835">
    <property type="entry name" value="IG_LIKE"/>
    <property type="match status" value="1"/>
</dbReference>
<evidence type="ECO:0000256" key="8">
    <source>
        <dbReference type="ARBA" id="ARBA00023170"/>
    </source>
</evidence>
<dbReference type="GO" id="GO:0031295">
    <property type="term" value="P:T cell costimulation"/>
    <property type="evidence" value="ECO:0007669"/>
    <property type="project" value="TreeGrafter"/>
</dbReference>